<keyword evidence="3 6" id="KW-1133">Transmembrane helix</keyword>
<dbReference type="InterPro" id="IPR030185">
    <property type="entry name" value="Mae1"/>
</dbReference>
<feature type="transmembrane region" description="Helical" evidence="6">
    <location>
        <begin position="182"/>
        <end position="205"/>
    </location>
</feature>
<comment type="caution">
    <text evidence="7">The sequence shown here is derived from an EMBL/GenBank/DDBJ whole genome shotgun (WGS) entry which is preliminary data.</text>
</comment>
<keyword evidence="2 6" id="KW-0812">Transmembrane</keyword>
<feature type="region of interest" description="Disordered" evidence="5">
    <location>
        <begin position="1"/>
        <end position="35"/>
    </location>
</feature>
<evidence type="ECO:0000256" key="4">
    <source>
        <dbReference type="ARBA" id="ARBA00023136"/>
    </source>
</evidence>
<feature type="transmembrane region" description="Helical" evidence="6">
    <location>
        <begin position="248"/>
        <end position="270"/>
    </location>
</feature>
<feature type="compositionally biased region" description="Basic and acidic residues" evidence="5">
    <location>
        <begin position="1"/>
        <end position="10"/>
    </location>
</feature>
<feature type="transmembrane region" description="Helical" evidence="6">
    <location>
        <begin position="101"/>
        <end position="125"/>
    </location>
</feature>
<evidence type="ECO:0008006" key="9">
    <source>
        <dbReference type="Google" id="ProtNLM"/>
    </source>
</evidence>
<feature type="transmembrane region" description="Helical" evidence="6">
    <location>
        <begin position="217"/>
        <end position="236"/>
    </location>
</feature>
<dbReference type="Proteomes" id="UP000319257">
    <property type="component" value="Unassembled WGS sequence"/>
</dbReference>
<dbReference type="EMBL" id="SKBQ01000012">
    <property type="protein sequence ID" value="TPX17914.1"/>
    <property type="molecule type" value="Genomic_DNA"/>
</dbReference>
<feature type="transmembrane region" description="Helical" evidence="6">
    <location>
        <begin position="346"/>
        <end position="371"/>
    </location>
</feature>
<proteinExistence type="predicted"/>
<gene>
    <name evidence="7" type="ORF">E0L32_003015</name>
</gene>
<dbReference type="Pfam" id="PF03595">
    <property type="entry name" value="SLAC1"/>
    <property type="match status" value="1"/>
</dbReference>
<dbReference type="CDD" id="cd09317">
    <property type="entry name" value="TDT_Mae1_like"/>
    <property type="match status" value="1"/>
</dbReference>
<dbReference type="RefSeq" id="XP_030999625.1">
    <property type="nucleotide sequence ID" value="XM_031137269.1"/>
</dbReference>
<dbReference type="InterPro" id="IPR004695">
    <property type="entry name" value="SLAC1/Mae1/Ssu1/TehA"/>
</dbReference>
<dbReference type="GeneID" id="41970462"/>
<dbReference type="Gene3D" id="1.50.10.150">
    <property type="entry name" value="Voltage-dependent anion channel"/>
    <property type="match status" value="1"/>
</dbReference>
<dbReference type="InParanoid" id="A0A507BGK8"/>
<comment type="subcellular location">
    <subcellularLocation>
        <location evidence="1">Membrane</location>
        <topology evidence="1">Multi-pass membrane protein</topology>
    </subcellularLocation>
</comment>
<feature type="transmembrane region" description="Helical" evidence="6">
    <location>
        <begin position="290"/>
        <end position="308"/>
    </location>
</feature>
<evidence type="ECO:0000256" key="5">
    <source>
        <dbReference type="SAM" id="MobiDB-lite"/>
    </source>
</evidence>
<dbReference type="GO" id="GO:0015140">
    <property type="term" value="F:malate transmembrane transporter activity"/>
    <property type="evidence" value="ECO:0007669"/>
    <property type="project" value="InterPro"/>
</dbReference>
<evidence type="ECO:0000313" key="8">
    <source>
        <dbReference type="Proteomes" id="UP000319257"/>
    </source>
</evidence>
<dbReference type="AlphaFoldDB" id="A0A507BGK8"/>
<protein>
    <recommendedName>
        <fullName evidence="9">Malic acid transport protein</fullName>
    </recommendedName>
</protein>
<dbReference type="OrthoDB" id="2901184at2759"/>
<feature type="transmembrane region" description="Helical" evidence="6">
    <location>
        <begin position="408"/>
        <end position="429"/>
    </location>
</feature>
<feature type="transmembrane region" description="Helical" evidence="6">
    <location>
        <begin position="145"/>
        <end position="162"/>
    </location>
</feature>
<accession>A0A507BGK8</accession>
<evidence type="ECO:0000256" key="3">
    <source>
        <dbReference type="ARBA" id="ARBA00022989"/>
    </source>
</evidence>
<feature type="transmembrane region" description="Helical" evidence="6">
    <location>
        <begin position="383"/>
        <end position="402"/>
    </location>
</feature>
<keyword evidence="4 6" id="KW-0472">Membrane</keyword>
<keyword evidence="8" id="KW-1185">Reference proteome</keyword>
<dbReference type="PANTHER" id="PTHR31162">
    <property type="entry name" value="MALIC ACID TRANSPORT PROTEIN-RELATED"/>
    <property type="match status" value="1"/>
</dbReference>
<feature type="transmembrane region" description="Helical" evidence="6">
    <location>
        <begin position="76"/>
        <end position="95"/>
    </location>
</feature>
<evidence type="ECO:0000313" key="7">
    <source>
        <dbReference type="EMBL" id="TPX17914.1"/>
    </source>
</evidence>
<dbReference type="InterPro" id="IPR038665">
    <property type="entry name" value="Voltage-dep_anion_channel_sf"/>
</dbReference>
<organism evidence="7 8">
    <name type="scientific">Thyridium curvatum</name>
    <dbReference type="NCBI Taxonomy" id="1093900"/>
    <lineage>
        <taxon>Eukaryota</taxon>
        <taxon>Fungi</taxon>
        <taxon>Dikarya</taxon>
        <taxon>Ascomycota</taxon>
        <taxon>Pezizomycotina</taxon>
        <taxon>Sordariomycetes</taxon>
        <taxon>Sordariomycetidae</taxon>
        <taxon>Thyridiales</taxon>
        <taxon>Thyridiaceae</taxon>
        <taxon>Thyridium</taxon>
    </lineage>
</organism>
<name>A0A507BGK8_9PEZI</name>
<reference evidence="7 8" key="1">
    <citation type="submission" date="2019-06" db="EMBL/GenBank/DDBJ databases">
        <title>Draft genome sequence of the filamentous fungus Phialemoniopsis curvata isolated from diesel fuel.</title>
        <authorList>
            <person name="Varaljay V.A."/>
            <person name="Lyon W.J."/>
            <person name="Crouch A.L."/>
            <person name="Drake C.E."/>
            <person name="Hollomon J.M."/>
            <person name="Nadeau L.J."/>
            <person name="Nunn H.S."/>
            <person name="Stevenson B.S."/>
            <person name="Bojanowski C.L."/>
            <person name="Crookes-Goodson W.J."/>
        </authorList>
    </citation>
    <scope>NUCLEOTIDE SEQUENCE [LARGE SCALE GENOMIC DNA]</scope>
    <source>
        <strain evidence="7 8">D216</strain>
    </source>
</reference>
<dbReference type="PANTHER" id="PTHR31162:SF0">
    <property type="entry name" value="MALIC ACID TRANSPORT PROTEIN"/>
    <property type="match status" value="1"/>
</dbReference>
<sequence length="449" mass="49341">MAVTIAKDHQPLANGSGDSGELKSRPRRMSSARRRSCDVVPSSGIHADAGFHPVERIPTYLQPEIPLRQRLHHFTFAWYTVTMSTSGISLVMALTPHRFEGLNYIGLVLFIFDLLLFILITVSLIFRFTIHRHTFRKALTHPTEALFISTFFLSIAAILTNMDEYGNIFLGDTAKTGLSKFLQAAFWIYLTVTFLFSVLMYHLLFTVKEERRLTVDVMTPAWILPIFPVMLAGTLAGSFSRQLPAGQAFAVLCAGLAAQGLGLLVSLFMYSTYLSRLMAYGLPGQRPGMFIAVGPPSFTCAALVAMAADVPRVFTQLASDSSGSAVELSALTGRGDVATLAAGVRLLAIAASMFLWGLSFWFLVSALAGVASGMPDRKFHLSWWSFVFPNVGFTIATIRMGGAIGSEGLLWASTGMTICLVIVWLFIVFRCILAVFRREIVWPGHDEDQ</sequence>
<evidence type="ECO:0000256" key="6">
    <source>
        <dbReference type="SAM" id="Phobius"/>
    </source>
</evidence>
<evidence type="ECO:0000256" key="1">
    <source>
        <dbReference type="ARBA" id="ARBA00004141"/>
    </source>
</evidence>
<evidence type="ECO:0000256" key="2">
    <source>
        <dbReference type="ARBA" id="ARBA00022692"/>
    </source>
</evidence>
<dbReference type="STRING" id="1093900.A0A507BGK8"/>
<dbReference type="GO" id="GO:0016020">
    <property type="term" value="C:membrane"/>
    <property type="evidence" value="ECO:0007669"/>
    <property type="project" value="UniProtKB-SubCell"/>
</dbReference>
<feature type="compositionally biased region" description="Basic residues" evidence="5">
    <location>
        <begin position="25"/>
        <end position="34"/>
    </location>
</feature>